<dbReference type="GO" id="GO:0016853">
    <property type="term" value="F:isomerase activity"/>
    <property type="evidence" value="ECO:0007669"/>
    <property type="project" value="UniProtKB-KW"/>
</dbReference>
<dbReference type="Gene3D" id="3.90.226.10">
    <property type="entry name" value="2-enoyl-CoA Hydratase, Chain A, domain 1"/>
    <property type="match status" value="1"/>
</dbReference>
<dbReference type="PANTHER" id="PTHR43459:SF1">
    <property type="entry name" value="EG:BACN32G11.4 PROTEIN"/>
    <property type="match status" value="1"/>
</dbReference>
<dbReference type="CDD" id="cd06558">
    <property type="entry name" value="crotonase-like"/>
    <property type="match status" value="1"/>
</dbReference>
<dbReference type="NCBIfam" id="TIGR02280">
    <property type="entry name" value="PaaB1"/>
    <property type="match status" value="1"/>
</dbReference>
<evidence type="ECO:0000256" key="1">
    <source>
        <dbReference type="ARBA" id="ARBA00005254"/>
    </source>
</evidence>
<dbReference type="Gene3D" id="1.10.12.10">
    <property type="entry name" value="Lyase 2-enoyl-coa Hydratase, Chain A, domain 2"/>
    <property type="match status" value="1"/>
</dbReference>
<organism evidence="2 4">
    <name type="scientific">Roseovarius indicus</name>
    <dbReference type="NCBI Taxonomy" id="540747"/>
    <lineage>
        <taxon>Bacteria</taxon>
        <taxon>Pseudomonadati</taxon>
        <taxon>Pseudomonadota</taxon>
        <taxon>Alphaproteobacteria</taxon>
        <taxon>Rhodobacterales</taxon>
        <taxon>Roseobacteraceae</taxon>
        <taxon>Roseovarius</taxon>
    </lineage>
</organism>
<dbReference type="RefSeq" id="WP_057812419.1">
    <property type="nucleotide sequence ID" value="NZ_CP031598.1"/>
</dbReference>
<dbReference type="AlphaFoldDB" id="A0A0T5PDY4"/>
<comment type="similarity">
    <text evidence="1">Belongs to the enoyl-CoA hydratase/isomerase family.</text>
</comment>
<dbReference type="EMBL" id="LAXI01000001">
    <property type="protein sequence ID" value="KRS19481.1"/>
    <property type="molecule type" value="Genomic_DNA"/>
</dbReference>
<dbReference type="Proteomes" id="UP000051401">
    <property type="component" value="Unassembled WGS sequence"/>
</dbReference>
<dbReference type="InterPro" id="IPR011968">
    <property type="entry name" value="PaaB1"/>
</dbReference>
<dbReference type="KEGG" id="rid:RIdsm_05040"/>
<evidence type="ECO:0000313" key="5">
    <source>
        <dbReference type="Proteomes" id="UP000325785"/>
    </source>
</evidence>
<proteinExistence type="inferred from homology"/>
<dbReference type="EMBL" id="CP031598">
    <property type="protein sequence ID" value="QEW29198.1"/>
    <property type="molecule type" value="Genomic_DNA"/>
</dbReference>
<dbReference type="InterPro" id="IPR014748">
    <property type="entry name" value="Enoyl-CoA_hydra_C"/>
</dbReference>
<evidence type="ECO:0000313" key="3">
    <source>
        <dbReference type="EMBL" id="QEW29198.1"/>
    </source>
</evidence>
<evidence type="ECO:0000313" key="4">
    <source>
        <dbReference type="Proteomes" id="UP000051401"/>
    </source>
</evidence>
<evidence type="ECO:0000313" key="2">
    <source>
        <dbReference type="EMBL" id="KRS19481.1"/>
    </source>
</evidence>
<dbReference type="Proteomes" id="UP000325785">
    <property type="component" value="Chromosome"/>
</dbReference>
<gene>
    <name evidence="3" type="primary">paaG_4</name>
    <name evidence="3" type="ORF">RIdsm_05040</name>
    <name evidence="2" type="ORF">XM52_01155</name>
</gene>
<dbReference type="PATRIC" id="fig|540747.5.peg.232"/>
<dbReference type="PANTHER" id="PTHR43459">
    <property type="entry name" value="ENOYL-COA HYDRATASE"/>
    <property type="match status" value="1"/>
</dbReference>
<accession>A0A0T5PDY4</accession>
<keyword evidence="4" id="KW-1185">Reference proteome</keyword>
<name>A0A0T5PDY4_9RHOB</name>
<dbReference type="OrthoDB" id="9781757at2"/>
<dbReference type="EC" id="5.3.3.18" evidence="3"/>
<sequence length="261" mass="27873">MSDTILVEDHGGWVEITLNRPDRMNSFTEEMHKALYAALAKAKDDGKRAVLLTGAGRGFCAGQDLGDRDPSKMDGPPDLGKTVRELWAPLVRMIRSLECPVICAVNGVAAGAGANLTLACDFVLAAESAKFIQSFAKVGLIPDTGGSWNLPHLIGEARAKGLALTAEPITAQKAEDWGLIWKALPDDQLMEEARGYAARFAEGPTLGFAETKACIQEAATNSLDEHLEREAVAMKRCGESADYAEGVAAFLGKRAPVFKGK</sequence>
<dbReference type="InterPro" id="IPR001753">
    <property type="entry name" value="Enoyl-CoA_hydra/iso"/>
</dbReference>
<dbReference type="InterPro" id="IPR029045">
    <property type="entry name" value="ClpP/crotonase-like_dom_sf"/>
</dbReference>
<dbReference type="GO" id="GO:0010124">
    <property type="term" value="P:phenylacetate catabolic process"/>
    <property type="evidence" value="ECO:0007669"/>
    <property type="project" value="InterPro"/>
</dbReference>
<reference evidence="3 5" key="2">
    <citation type="submission" date="2018-08" db="EMBL/GenBank/DDBJ databases">
        <title>Genetic Globetrotter - A new plasmid hitch-hiking vast phylogenetic and geographic distances.</title>
        <authorList>
            <person name="Vollmers J."/>
            <person name="Petersen J."/>
        </authorList>
    </citation>
    <scope>NUCLEOTIDE SEQUENCE [LARGE SCALE GENOMIC DNA]</scope>
    <source>
        <strain evidence="3 5">DSM 26383</strain>
    </source>
</reference>
<dbReference type="SUPFAM" id="SSF52096">
    <property type="entry name" value="ClpP/crotonase"/>
    <property type="match status" value="1"/>
</dbReference>
<keyword evidence="3" id="KW-0413">Isomerase</keyword>
<dbReference type="STRING" id="540747.SAMN04488031_102461"/>
<dbReference type="Pfam" id="PF00378">
    <property type="entry name" value="ECH_1"/>
    <property type="match status" value="1"/>
</dbReference>
<dbReference type="FunFam" id="3.90.226.10:FF:000071">
    <property type="entry name" value="Putative enoyl-CoA hydratase PaaB"/>
    <property type="match status" value="1"/>
</dbReference>
<reference evidence="2 4" key="1">
    <citation type="submission" date="2015-04" db="EMBL/GenBank/DDBJ databases">
        <title>The draft genome sequence of Roseovarius indicus B108T.</title>
        <authorList>
            <person name="Li G."/>
            <person name="Lai Q."/>
            <person name="Shao Z."/>
            <person name="Yan P."/>
        </authorList>
    </citation>
    <scope>NUCLEOTIDE SEQUENCE [LARGE SCALE GENOMIC DNA]</scope>
    <source>
        <strain evidence="2 4">B108</strain>
    </source>
</reference>
<protein>
    <submittedName>
        <fullName evidence="3">1,2-epoxyphenylacetyl-CoA isomerase</fullName>
        <ecNumber evidence="3">5.3.3.18</ecNumber>
    </submittedName>
    <submittedName>
        <fullName evidence="2">Enoyl-CoA hydratase</fullName>
    </submittedName>
</protein>